<dbReference type="GO" id="GO:0003877">
    <property type="term" value="F:ATP:ADP adenylyltransferase activity"/>
    <property type="evidence" value="ECO:0007669"/>
    <property type="project" value="InterPro"/>
</dbReference>
<dbReference type="InterPro" id="IPR009163">
    <property type="entry name" value="Ap4A_phos1/2"/>
</dbReference>
<comment type="caution">
    <text evidence="3">The sequence shown here is derived from an EMBL/GenBank/DDBJ whole genome shotgun (WGS) entry which is preliminary data.</text>
</comment>
<dbReference type="AlphaFoldDB" id="A0A9W9IL47"/>
<evidence type="ECO:0000259" key="1">
    <source>
        <dbReference type="Pfam" id="PF09830"/>
    </source>
</evidence>
<proteinExistence type="predicted"/>
<evidence type="ECO:0000259" key="2">
    <source>
        <dbReference type="Pfam" id="PF19327"/>
    </source>
</evidence>
<dbReference type="InterPro" id="IPR036265">
    <property type="entry name" value="HIT-like_sf"/>
</dbReference>
<dbReference type="PANTHER" id="PTHR38420:SF1">
    <property type="entry name" value="PUTATIVE (AFU_ORTHOLOGUE AFUA_5G14690)-RELATED"/>
    <property type="match status" value="1"/>
</dbReference>
<feature type="domain" description="ATP adenylyltransferase C-terminal" evidence="1">
    <location>
        <begin position="187"/>
        <end position="296"/>
    </location>
</feature>
<dbReference type="GO" id="GO:0009117">
    <property type="term" value="P:nucleotide metabolic process"/>
    <property type="evidence" value="ECO:0007669"/>
    <property type="project" value="InterPro"/>
</dbReference>
<dbReference type="InterPro" id="IPR043171">
    <property type="entry name" value="Ap4A_phos1/2-like"/>
</dbReference>
<protein>
    <submittedName>
        <fullName evidence="3">Phosphorylase</fullName>
    </submittedName>
</protein>
<reference evidence="3" key="1">
    <citation type="submission" date="2022-11" db="EMBL/GenBank/DDBJ databases">
        <authorList>
            <person name="Petersen C."/>
        </authorList>
    </citation>
    <scope>NUCLEOTIDE SEQUENCE</scope>
    <source>
        <strain evidence="3">IBT 21917</strain>
    </source>
</reference>
<accession>A0A9W9IL47</accession>
<keyword evidence="4" id="KW-1185">Reference proteome</keyword>
<dbReference type="Gene3D" id="3.30.428.70">
    <property type="match status" value="1"/>
</dbReference>
<dbReference type="InterPro" id="IPR019200">
    <property type="entry name" value="ATP_adenylylTrfase_C"/>
</dbReference>
<feature type="domain" description="Ap4A phosphorylase 1/2 N-terminal" evidence="2">
    <location>
        <begin position="80"/>
        <end position="170"/>
    </location>
</feature>
<dbReference type="PANTHER" id="PTHR38420">
    <property type="entry name" value="AP-4-A PHOSPHORYLASE II"/>
    <property type="match status" value="1"/>
</dbReference>
<dbReference type="InterPro" id="IPR045759">
    <property type="entry name" value="Ap4A_phos1/2_N"/>
</dbReference>
<dbReference type="SUPFAM" id="SSF54197">
    <property type="entry name" value="HIT-like"/>
    <property type="match status" value="1"/>
</dbReference>
<name>A0A9W9IL47_9EURO</name>
<reference evidence="3" key="2">
    <citation type="journal article" date="2023" name="IMA Fungus">
        <title>Comparative genomic study of the Penicillium genus elucidates a diverse pangenome and 15 lateral gene transfer events.</title>
        <authorList>
            <person name="Petersen C."/>
            <person name="Sorensen T."/>
            <person name="Nielsen M.R."/>
            <person name="Sondergaard T.E."/>
            <person name="Sorensen J.L."/>
            <person name="Fitzpatrick D.A."/>
            <person name="Frisvad J.C."/>
            <person name="Nielsen K.L."/>
        </authorList>
    </citation>
    <scope>NUCLEOTIDE SEQUENCE</scope>
    <source>
        <strain evidence="3">IBT 21917</strain>
    </source>
</reference>
<dbReference type="OrthoDB" id="10267950at2759"/>
<sequence length="299" mass="33165">MAVNFSSEDVLERFDKLAALNIIQHGPSEAISLVDDHFPFEFRICPSWAKKPMTVDAALPTDQDAAQPELFGPGSDIYKSHPDQVIGTINDTHVLALNIYPVFRPQYILLSLDSYQSQNDPLDLQDIQASWEALHRLPSPHYIMYNCTRDAGCSRHHKHTQIMPKPEGADSQSTGFGLFPDKSQDIQVPYVYFVHHFNSTGNGESVSSETVFEVYKSLLEKCKEALGISTGDSVICPHNLVLVKEWMVMIPRRRGNFAGASANAAGMMGMPTLTNRGQFKIWTDLGPAKALGELGVSKE</sequence>
<evidence type="ECO:0000313" key="3">
    <source>
        <dbReference type="EMBL" id="KAJ5179772.1"/>
    </source>
</evidence>
<dbReference type="Pfam" id="PF19327">
    <property type="entry name" value="Ap4A_phos_N"/>
    <property type="match status" value="1"/>
</dbReference>
<dbReference type="Pfam" id="PF09830">
    <property type="entry name" value="ATP_transf"/>
    <property type="match status" value="1"/>
</dbReference>
<organism evidence="3 4">
    <name type="scientific">Penicillium capsulatum</name>
    <dbReference type="NCBI Taxonomy" id="69766"/>
    <lineage>
        <taxon>Eukaryota</taxon>
        <taxon>Fungi</taxon>
        <taxon>Dikarya</taxon>
        <taxon>Ascomycota</taxon>
        <taxon>Pezizomycotina</taxon>
        <taxon>Eurotiomycetes</taxon>
        <taxon>Eurotiomycetidae</taxon>
        <taxon>Eurotiales</taxon>
        <taxon>Aspergillaceae</taxon>
        <taxon>Penicillium</taxon>
    </lineage>
</organism>
<gene>
    <name evidence="3" type="ORF">N7492_002982</name>
</gene>
<dbReference type="GO" id="GO:0005524">
    <property type="term" value="F:ATP binding"/>
    <property type="evidence" value="ECO:0007669"/>
    <property type="project" value="InterPro"/>
</dbReference>
<dbReference type="Proteomes" id="UP001146351">
    <property type="component" value="Unassembled WGS sequence"/>
</dbReference>
<dbReference type="EMBL" id="JAPQKO010000002">
    <property type="protein sequence ID" value="KAJ5179772.1"/>
    <property type="molecule type" value="Genomic_DNA"/>
</dbReference>
<evidence type="ECO:0000313" key="4">
    <source>
        <dbReference type="Proteomes" id="UP001146351"/>
    </source>
</evidence>